<name>A0ABS4VX56_9PSEU</name>
<keyword evidence="2" id="KW-1185">Reference proteome</keyword>
<accession>A0ABS4VX56</accession>
<dbReference type="Proteomes" id="UP001519295">
    <property type="component" value="Unassembled WGS sequence"/>
</dbReference>
<sequence>MQKFLIERSVPGIQAVPEAERQQIWAKSNAVLAELGPDVQWAHSYVTDDKIYCLYYATAPELIREHARRGGFPCDRIMAVDDIVDPTRAAM</sequence>
<reference evidence="1 2" key="1">
    <citation type="submission" date="2021-03" db="EMBL/GenBank/DDBJ databases">
        <title>Sequencing the genomes of 1000 actinobacteria strains.</title>
        <authorList>
            <person name="Klenk H.-P."/>
        </authorList>
    </citation>
    <scope>NUCLEOTIDE SEQUENCE [LARGE SCALE GENOMIC DNA]</scope>
    <source>
        <strain evidence="1 2">DSM 45256</strain>
    </source>
</reference>
<comment type="caution">
    <text evidence="1">The sequence shown here is derived from an EMBL/GenBank/DDBJ whole genome shotgun (WGS) entry which is preliminary data.</text>
</comment>
<organism evidence="1 2">
    <name type="scientific">Pseudonocardia parietis</name>
    <dbReference type="NCBI Taxonomy" id="570936"/>
    <lineage>
        <taxon>Bacteria</taxon>
        <taxon>Bacillati</taxon>
        <taxon>Actinomycetota</taxon>
        <taxon>Actinomycetes</taxon>
        <taxon>Pseudonocardiales</taxon>
        <taxon>Pseudonocardiaceae</taxon>
        <taxon>Pseudonocardia</taxon>
    </lineage>
</organism>
<proteinExistence type="predicted"/>
<evidence type="ECO:0008006" key="3">
    <source>
        <dbReference type="Google" id="ProtNLM"/>
    </source>
</evidence>
<dbReference type="RefSeq" id="WP_210029701.1">
    <property type="nucleotide sequence ID" value="NZ_JAGINU010000001.1"/>
</dbReference>
<dbReference type="Pfam" id="PF14026">
    <property type="entry name" value="SCO4226-like"/>
    <property type="match status" value="1"/>
</dbReference>
<gene>
    <name evidence="1" type="ORF">JOF36_004189</name>
</gene>
<evidence type="ECO:0000313" key="1">
    <source>
        <dbReference type="EMBL" id="MBP2368493.1"/>
    </source>
</evidence>
<dbReference type="InterPro" id="IPR025336">
    <property type="entry name" value="SCO4226-like"/>
</dbReference>
<evidence type="ECO:0000313" key="2">
    <source>
        <dbReference type="Proteomes" id="UP001519295"/>
    </source>
</evidence>
<protein>
    <recommendedName>
        <fullName evidence="3">DUF4242 domain-containing protein</fullName>
    </recommendedName>
</protein>
<dbReference type="EMBL" id="JAGINU010000001">
    <property type="protein sequence ID" value="MBP2368493.1"/>
    <property type="molecule type" value="Genomic_DNA"/>
</dbReference>